<sequence length="44" mass="4642">MSHQLPCVTNFLSIISDEAGNSKGVRMIGYIGEETLATETASAV</sequence>
<reference evidence="2 4" key="2">
    <citation type="submission" date="2018-10" db="EMBL/GenBank/DDBJ databases">
        <authorList>
            <person name="Noll B N."/>
        </authorList>
    </citation>
    <scope>NUCLEOTIDE SEQUENCE [LARGE SCALE GENOMIC DNA]</scope>
    <source>
        <strain evidence="2">Ecoli022</strain>
    </source>
</reference>
<evidence type="ECO:0000313" key="2">
    <source>
        <dbReference type="EMBL" id="VCY81393.1"/>
    </source>
</evidence>
<reference evidence="1 3" key="1">
    <citation type="submission" date="2017-11" db="EMBL/GenBank/DDBJ databases">
        <title>Escherichia coli CV839-15 Genome sequencing and assembly.</title>
        <authorList>
            <person name="Li Z."/>
            <person name="Song N."/>
            <person name="Li W."/>
            <person name="Philip H.R."/>
            <person name="Bu Z."/>
            <person name="Siguo L."/>
        </authorList>
    </citation>
    <scope>NUCLEOTIDE SEQUENCE [LARGE SCALE GENOMIC DNA]</scope>
    <source>
        <strain evidence="1 3">CV839-15</strain>
    </source>
</reference>
<accession>A0A066SU88</accession>
<gene>
    <name evidence="2" type="ORF">BANRA_00012</name>
    <name evidence="1" type="ORF">CV83915_01909</name>
</gene>
<proteinExistence type="predicted"/>
<evidence type="ECO:0000313" key="4">
    <source>
        <dbReference type="Proteomes" id="UP000281521"/>
    </source>
</evidence>
<evidence type="ECO:0000313" key="3">
    <source>
        <dbReference type="Proteomes" id="UP000236551"/>
    </source>
</evidence>
<dbReference type="EMBL" id="UWXJ01000001">
    <property type="protein sequence ID" value="VCY81393.1"/>
    <property type="molecule type" value="Genomic_DNA"/>
</dbReference>
<dbReference type="AlphaFoldDB" id="A0A066SU88"/>
<evidence type="ECO:0000313" key="1">
    <source>
        <dbReference type="EMBL" id="ATZ32247.1"/>
    </source>
</evidence>
<name>A0A066SU88_ECOLX</name>
<dbReference type="Proteomes" id="UP000236551">
    <property type="component" value="Chromosome"/>
</dbReference>
<dbReference type="EMBL" id="CP024978">
    <property type="protein sequence ID" value="ATZ32247.1"/>
    <property type="molecule type" value="Genomic_DNA"/>
</dbReference>
<organism evidence="2 4">
    <name type="scientific">Escherichia coli</name>
    <dbReference type="NCBI Taxonomy" id="562"/>
    <lineage>
        <taxon>Bacteria</taxon>
        <taxon>Pseudomonadati</taxon>
        <taxon>Pseudomonadota</taxon>
        <taxon>Gammaproteobacteria</taxon>
        <taxon>Enterobacterales</taxon>
        <taxon>Enterobacteriaceae</taxon>
        <taxon>Escherichia</taxon>
    </lineage>
</organism>
<protein>
    <submittedName>
        <fullName evidence="2">Uncharacterized protein</fullName>
    </submittedName>
</protein>
<dbReference type="Proteomes" id="UP000281521">
    <property type="component" value="Unassembled WGS sequence"/>
</dbReference>